<organism evidence="8 9">
    <name type="scientific">Tepidiforma flava</name>
    <dbReference type="NCBI Taxonomy" id="3004094"/>
    <lineage>
        <taxon>Bacteria</taxon>
        <taxon>Bacillati</taxon>
        <taxon>Chloroflexota</taxon>
        <taxon>Tepidiformia</taxon>
        <taxon>Tepidiformales</taxon>
        <taxon>Tepidiformaceae</taxon>
        <taxon>Tepidiforma</taxon>
    </lineage>
</organism>
<comment type="subcellular location">
    <subcellularLocation>
        <location evidence="1">Cell membrane</location>
        <topology evidence="1">Multi-pass membrane protein</topology>
    </subcellularLocation>
</comment>
<dbReference type="Proteomes" id="UP001212803">
    <property type="component" value="Chromosome"/>
</dbReference>
<feature type="transmembrane region" description="Helical" evidence="6">
    <location>
        <begin position="633"/>
        <end position="653"/>
    </location>
</feature>
<protein>
    <submittedName>
        <fullName evidence="8">MMPL family transporter</fullName>
    </submittedName>
</protein>
<evidence type="ECO:0000256" key="2">
    <source>
        <dbReference type="ARBA" id="ARBA00022475"/>
    </source>
</evidence>
<dbReference type="SUPFAM" id="SSF82866">
    <property type="entry name" value="Multidrug efflux transporter AcrB transmembrane domain"/>
    <property type="match status" value="2"/>
</dbReference>
<dbReference type="InterPro" id="IPR004869">
    <property type="entry name" value="MMPL_dom"/>
</dbReference>
<evidence type="ECO:0000313" key="8">
    <source>
        <dbReference type="EMBL" id="WBL34883.1"/>
    </source>
</evidence>
<keyword evidence="4 6" id="KW-1133">Transmembrane helix</keyword>
<feature type="transmembrane region" description="Helical" evidence="6">
    <location>
        <begin position="376"/>
        <end position="393"/>
    </location>
</feature>
<evidence type="ECO:0000256" key="3">
    <source>
        <dbReference type="ARBA" id="ARBA00022692"/>
    </source>
</evidence>
<keyword evidence="5 6" id="KW-0472">Membrane</keyword>
<feature type="transmembrane region" description="Helical" evidence="6">
    <location>
        <begin position="659"/>
        <end position="685"/>
    </location>
</feature>
<dbReference type="PANTHER" id="PTHR33406:SF13">
    <property type="entry name" value="MEMBRANE PROTEIN YDFJ"/>
    <property type="match status" value="1"/>
</dbReference>
<reference evidence="8 9" key="1">
    <citation type="journal article" date="2023" name="ISME J.">
        <title>Thermophilic Dehalococcoidia with unusual traits shed light on an unexpected past.</title>
        <authorList>
            <person name="Palmer M."/>
            <person name="Covington J.K."/>
            <person name="Zhou E.M."/>
            <person name="Thomas S.C."/>
            <person name="Habib N."/>
            <person name="Seymour C.O."/>
            <person name="Lai D."/>
            <person name="Johnston J."/>
            <person name="Hashimi A."/>
            <person name="Jiao J.Y."/>
            <person name="Muok A.R."/>
            <person name="Liu L."/>
            <person name="Xian W.D."/>
            <person name="Zhi X.Y."/>
            <person name="Li M.M."/>
            <person name="Silva L.P."/>
            <person name="Bowen B.P."/>
            <person name="Louie K."/>
            <person name="Briegel A."/>
            <person name="Pett-Ridge J."/>
            <person name="Weber P.K."/>
            <person name="Tocheva E.I."/>
            <person name="Woyke T."/>
            <person name="Northen T.R."/>
            <person name="Mayali X."/>
            <person name="Li W.J."/>
            <person name="Hedlund B.P."/>
        </authorList>
    </citation>
    <scope>NUCLEOTIDE SEQUENCE [LARGE SCALE GENOMIC DNA]</scope>
    <source>
        <strain evidence="8 9">YIM 72310</strain>
    </source>
</reference>
<evidence type="ECO:0000256" key="6">
    <source>
        <dbReference type="SAM" id="Phobius"/>
    </source>
</evidence>
<sequence>MPEPSLHRHEPVHWRPGPLGRVGRWMAARRLPVILAWILLAGALGAFAPKLEHALSGAMWEVEGSDSLAARQVIEREFGGLSSQSAVVVIWSDTAAADDPAFTAKIAAAQAVLAGEPALGQALPPQPGPDGRTVMIQAGAAVSPTEAVRAAERIADDIGALDDPDVHVALTGSPAFWADFNAVNREGMMKAEMLTWPVTALILVVAFGSLAAAGLPLMLTAAGLISAMGVLYGITRVTDLSIWTLNFAIMFALALGIDYALFIVSRFRGAIHATPDDRLLAVAVTMDTAGKAVLFSGLTVLISLSAILLVPIPAFRSMAAGMMLAVAFVLLAALTLLPAAIGPWINRLALPWHSVGEHRSPWWAAFARRVQRRRGVLALASVALLLGLSAPLLRLETGMPSISVLPKDEQAREGYEALATRMGPGAPGPIQVIVPADGDPAAVAEAVAATPGVAMTYPPQPGAGGSHLITAVTAFDPSSEAIMGVVASLRDRLPSQVLVGGPVAENYDLDQALRSTAPLVIGIVLVLGFLLLLLALQAVFIAFAGVVFNLLSVGAAFGVGALAFQHGWLAGPLGFESQGYLTSWAPLFFFALVFAISMDYTVFLLASAREHFERSNDPDEAIEGSLAHTGRPIVAAAGVMIAVFYTFALAGTLPMKEMGLILGTAVLVDAFIVRLVLVPAVMSMVGRRAWWLPRWADRVLPDVRFAH</sequence>
<feature type="transmembrane region" description="Helical" evidence="6">
    <location>
        <begin position="318"/>
        <end position="341"/>
    </location>
</feature>
<feature type="transmembrane region" description="Helical" evidence="6">
    <location>
        <begin position="243"/>
        <end position="264"/>
    </location>
</feature>
<feature type="transmembrane region" description="Helical" evidence="6">
    <location>
        <begin position="584"/>
        <end position="606"/>
    </location>
</feature>
<dbReference type="InterPro" id="IPR050545">
    <property type="entry name" value="Mycobact_MmpL"/>
</dbReference>
<feature type="domain" description="SSD" evidence="7">
    <location>
        <begin position="541"/>
        <end position="684"/>
    </location>
</feature>
<dbReference type="RefSeq" id="WP_270055411.1">
    <property type="nucleotide sequence ID" value="NZ_CP115149.1"/>
</dbReference>
<dbReference type="Pfam" id="PF03176">
    <property type="entry name" value="MMPL"/>
    <property type="match status" value="2"/>
</dbReference>
<proteinExistence type="predicted"/>
<keyword evidence="2" id="KW-1003">Cell membrane</keyword>
<gene>
    <name evidence="8" type="ORF">O0235_08755</name>
</gene>
<feature type="transmembrane region" description="Helical" evidence="6">
    <location>
        <begin position="292"/>
        <end position="312"/>
    </location>
</feature>
<feature type="domain" description="SSD" evidence="7">
    <location>
        <begin position="210"/>
        <end position="343"/>
    </location>
</feature>
<dbReference type="PANTHER" id="PTHR33406">
    <property type="entry name" value="MEMBRANE PROTEIN MJ1562-RELATED"/>
    <property type="match status" value="1"/>
</dbReference>
<feature type="transmembrane region" description="Helical" evidence="6">
    <location>
        <begin position="516"/>
        <end position="536"/>
    </location>
</feature>
<evidence type="ECO:0000256" key="1">
    <source>
        <dbReference type="ARBA" id="ARBA00004651"/>
    </source>
</evidence>
<feature type="transmembrane region" description="Helical" evidence="6">
    <location>
        <begin position="198"/>
        <end position="231"/>
    </location>
</feature>
<dbReference type="Gene3D" id="1.20.1640.10">
    <property type="entry name" value="Multidrug efflux transporter AcrB transmembrane domain"/>
    <property type="match status" value="2"/>
</dbReference>
<evidence type="ECO:0000313" key="9">
    <source>
        <dbReference type="Proteomes" id="UP001212803"/>
    </source>
</evidence>
<dbReference type="InterPro" id="IPR000731">
    <property type="entry name" value="SSD"/>
</dbReference>
<evidence type="ECO:0000259" key="7">
    <source>
        <dbReference type="PROSITE" id="PS50156"/>
    </source>
</evidence>
<dbReference type="EMBL" id="CP115149">
    <property type="protein sequence ID" value="WBL34883.1"/>
    <property type="molecule type" value="Genomic_DNA"/>
</dbReference>
<evidence type="ECO:0000256" key="4">
    <source>
        <dbReference type="ARBA" id="ARBA00022989"/>
    </source>
</evidence>
<name>A0ABY7M2G3_9CHLR</name>
<feature type="transmembrane region" description="Helical" evidence="6">
    <location>
        <begin position="543"/>
        <end position="564"/>
    </location>
</feature>
<feature type="transmembrane region" description="Helical" evidence="6">
    <location>
        <begin position="31"/>
        <end position="49"/>
    </location>
</feature>
<evidence type="ECO:0000256" key="5">
    <source>
        <dbReference type="ARBA" id="ARBA00023136"/>
    </source>
</evidence>
<keyword evidence="9" id="KW-1185">Reference proteome</keyword>
<accession>A0ABY7M2G3</accession>
<keyword evidence="3 6" id="KW-0812">Transmembrane</keyword>
<dbReference type="PROSITE" id="PS50156">
    <property type="entry name" value="SSD"/>
    <property type="match status" value="2"/>
</dbReference>